<organism evidence="1 2">
    <name type="scientific">Rhizobium leguminosarum</name>
    <dbReference type="NCBI Taxonomy" id="384"/>
    <lineage>
        <taxon>Bacteria</taxon>
        <taxon>Pseudomonadati</taxon>
        <taxon>Pseudomonadota</taxon>
        <taxon>Alphaproteobacteria</taxon>
        <taxon>Hyphomicrobiales</taxon>
        <taxon>Rhizobiaceae</taxon>
        <taxon>Rhizobium/Agrobacterium group</taxon>
        <taxon>Rhizobium</taxon>
    </lineage>
</organism>
<gene>
    <name evidence="1" type="ORF">GUK36_29700</name>
</gene>
<dbReference type="EMBL" id="WXXP01000015">
    <property type="protein sequence ID" value="NEK53584.1"/>
    <property type="molecule type" value="Genomic_DNA"/>
</dbReference>
<comment type="caution">
    <text evidence="1">The sequence shown here is derived from an EMBL/GenBank/DDBJ whole genome shotgun (WGS) entry which is preliminary data.</text>
</comment>
<protein>
    <submittedName>
        <fullName evidence="1">Uncharacterized protein</fullName>
    </submittedName>
</protein>
<evidence type="ECO:0000313" key="1">
    <source>
        <dbReference type="EMBL" id="NEK53584.1"/>
    </source>
</evidence>
<sequence>MRKLPQDQQESVLDAMDLALERGSFPCLRSFIEDYGRDFLESPSSSVRERFIALQVAGDKGAAYENVHGRYSLLKVEHPFNRELVAKGIVEMPAIQLPTQSSDLGTVAA</sequence>
<dbReference type="AlphaFoldDB" id="A0A6P0DKN7"/>
<proteinExistence type="predicted"/>
<accession>A0A6P0DKN7</accession>
<dbReference type="Proteomes" id="UP000471409">
    <property type="component" value="Unassembled WGS sequence"/>
</dbReference>
<dbReference type="RefSeq" id="WP_164000233.1">
    <property type="nucleotide sequence ID" value="NZ_JARXWA010000007.1"/>
</dbReference>
<name>A0A6P0DKN7_RHILE</name>
<evidence type="ECO:0000313" key="2">
    <source>
        <dbReference type="Proteomes" id="UP000471409"/>
    </source>
</evidence>
<reference evidence="1 2" key="1">
    <citation type="submission" date="2020-01" db="EMBL/GenBank/DDBJ databases">
        <title>Rhizobium genotypes associated with high levels of biological nitrogen fixation by grain legumes in a temperate-maritime cropping system.</title>
        <authorList>
            <person name="Maluk M."/>
            <person name="Francesc Ferrando Molina F."/>
            <person name="Lopez Del Egido L."/>
            <person name="Lafos M."/>
            <person name="Langarica-Fuentes A."/>
            <person name="Gebre Yohannes G."/>
            <person name="Young M.W."/>
            <person name="Martin P."/>
            <person name="Gantlett R."/>
            <person name="Kenicer G."/>
            <person name="Hawes C."/>
            <person name="Begg G.S."/>
            <person name="Quilliam R.S."/>
            <person name="Squire G.R."/>
            <person name="Poole P.S."/>
            <person name="Young P.W."/>
            <person name="Iannetta P.M."/>
            <person name="James E.K."/>
        </authorList>
    </citation>
    <scope>NUCLEOTIDE SEQUENCE [LARGE SCALE GENOMIC DNA]</scope>
    <source>
        <strain evidence="1 2">JHI944</strain>
    </source>
</reference>